<keyword evidence="2" id="KW-0813">Transport</keyword>
<comment type="subcellular location">
    <subcellularLocation>
        <location evidence="1">Membrane</location>
        <topology evidence="1">Multi-pass membrane protein</topology>
    </subcellularLocation>
</comment>
<dbReference type="InterPro" id="IPR036259">
    <property type="entry name" value="MFS_trans_sf"/>
</dbReference>
<feature type="compositionally biased region" description="Low complexity" evidence="6">
    <location>
        <begin position="54"/>
        <end position="66"/>
    </location>
</feature>
<feature type="compositionally biased region" description="Polar residues" evidence="6">
    <location>
        <begin position="77"/>
        <end position="89"/>
    </location>
</feature>
<name>A0ABQ7S9D4_9ACAR</name>
<evidence type="ECO:0000313" key="9">
    <source>
        <dbReference type="EMBL" id="KAG9510029.1"/>
    </source>
</evidence>
<dbReference type="InterPro" id="IPR020846">
    <property type="entry name" value="MFS_dom"/>
</dbReference>
<feature type="transmembrane region" description="Helical" evidence="7">
    <location>
        <begin position="982"/>
        <end position="1004"/>
    </location>
</feature>
<feature type="transmembrane region" description="Helical" evidence="7">
    <location>
        <begin position="955"/>
        <end position="975"/>
    </location>
</feature>
<organism evidence="9 10">
    <name type="scientific">Fragariocoptes setiger</name>
    <dbReference type="NCBI Taxonomy" id="1670756"/>
    <lineage>
        <taxon>Eukaryota</taxon>
        <taxon>Metazoa</taxon>
        <taxon>Ecdysozoa</taxon>
        <taxon>Arthropoda</taxon>
        <taxon>Chelicerata</taxon>
        <taxon>Arachnida</taxon>
        <taxon>Acari</taxon>
        <taxon>Acariformes</taxon>
        <taxon>Trombidiformes</taxon>
        <taxon>Prostigmata</taxon>
        <taxon>Eupodina</taxon>
        <taxon>Eriophyoidea</taxon>
        <taxon>Phytoptidae</taxon>
        <taxon>Fragariocoptes</taxon>
    </lineage>
</organism>
<evidence type="ECO:0000313" key="10">
    <source>
        <dbReference type="Proteomes" id="UP000825002"/>
    </source>
</evidence>
<feature type="region of interest" description="Disordered" evidence="6">
    <location>
        <begin position="160"/>
        <end position="211"/>
    </location>
</feature>
<evidence type="ECO:0000256" key="3">
    <source>
        <dbReference type="ARBA" id="ARBA00022692"/>
    </source>
</evidence>
<dbReference type="PANTHER" id="PTHR23506:SF23">
    <property type="entry name" value="GH10249P"/>
    <property type="match status" value="1"/>
</dbReference>
<evidence type="ECO:0000256" key="6">
    <source>
        <dbReference type="SAM" id="MobiDB-lite"/>
    </source>
</evidence>
<feature type="region of interest" description="Disordered" evidence="6">
    <location>
        <begin position="1"/>
        <end position="137"/>
    </location>
</feature>
<sequence length="1081" mass="118345">MSTDHTSEPIITTTTTSEGASTKQGQQQQHHFRSSADILFENKQRQQQLNQHESFSLLQQRQQQSLKEWADHPAAQVKTNVTTPLSSLKSRSMQSNSSTSTTATKTVRQPTMQQSSSSSLSERTHRNPFGSQDVADLELPVTQPTTDSKQQSFEKLLNVDESSKQNASAQQNKRMSEPSSAVSIDKDNKKNSCKDKSGPARPPKPTNLYPKAAQQNNISGKDEDLGAKTVSWAYPSQPSGGKPIMSPSGGGGGGYPNGNESYVEKCTRMLQECRTSRKLIIVIVAIALLLDNMLLTSVVPIIPAYLYKLRIERQNLDALQGKAERALVGGRNQSTEATQFRAYKNASRIRLPFDDQRANKGQTNKWTIGRQTQRPVITSTEYEEASNEDRNNDLIGLTDLQKLLTKLNGTSNVCLQVNGKKVCLGKNSPAITSEQTDNNDEMNKPNLMKMTKNNSNDENDDDDDGEEDRKKNGNVSRKEGLVVMSDDSDNNGPPIDDDRSNDDDDDGGDAAYNDDSFGRKKNINVQNDDDDNGDDGDDDDESNNNNNNNDDKDNDDERSEQRPRLMGQRPRMKDQIQRETKQSSNTNGRFNNSKNKAHNKQQQQWLSKRSERFISQLLPLVASGNNNDHVGVLDRKTRAAQVKVQRIRPSNRAEQLSNNNEDASTTTTSKPELKKVSDGGDNVVISHQDLVDENFEVGIMFASKPIVQAIANPFIGTLTNKVGFSIPMFTGFVILFLSTLTFAMGSTFSTLFMARALQGVGSACTSVAGMSMLADRFPDDRERGNAMAIALGGLALGVVIGPPFGGIMYEFVGKASPFIVLSFLAMFDGLLQLMVLQPRITESPTEGASLMTLIKDPYILVAAGAITFANVGIAILEPSLPLWMIDTMNASNWKQGAAFLPAAISYLIGTNMFGNLGHRMGRWLASMIALIVIGLSLLMIPFARSLDDLIVPNGAIGFAMGMVDSTMMPMLGYLVDIRHTSVYGSVYAIGDVAFCAAFAIGPALSGTLVELFGFETLVTTTAIICFSFAPLLLLLRDPPGRADVLVPSEEQSALRYVNYANLDSPDEETELTGKAGPIWVR</sequence>
<feature type="transmembrane region" description="Helical" evidence="7">
    <location>
        <begin position="923"/>
        <end position="943"/>
    </location>
</feature>
<dbReference type="CDD" id="cd17384">
    <property type="entry name" value="MFS_SLC18A1_2_VAT1_2"/>
    <property type="match status" value="1"/>
</dbReference>
<feature type="domain" description="Major facilitator superfamily (MFS) profile" evidence="8">
    <location>
        <begin position="612"/>
        <end position="1039"/>
    </location>
</feature>
<feature type="compositionally biased region" description="Low complexity" evidence="6">
    <location>
        <begin position="8"/>
        <end position="18"/>
    </location>
</feature>
<dbReference type="PROSITE" id="PS50850">
    <property type="entry name" value="MFS"/>
    <property type="match status" value="1"/>
</dbReference>
<dbReference type="Proteomes" id="UP000825002">
    <property type="component" value="Unassembled WGS sequence"/>
</dbReference>
<feature type="transmembrane region" description="Helical" evidence="7">
    <location>
        <begin position="279"/>
        <end position="306"/>
    </location>
</feature>
<feature type="compositionally biased region" description="Acidic residues" evidence="6">
    <location>
        <begin position="499"/>
        <end position="508"/>
    </location>
</feature>
<dbReference type="InterPro" id="IPR011701">
    <property type="entry name" value="MFS"/>
</dbReference>
<keyword evidence="5 7" id="KW-0472">Membrane</keyword>
<feature type="compositionally biased region" description="Polar residues" evidence="6">
    <location>
        <begin position="19"/>
        <end position="29"/>
    </location>
</feature>
<dbReference type="Pfam" id="PF07690">
    <property type="entry name" value="MFS_1"/>
    <property type="match status" value="1"/>
</dbReference>
<feature type="region of interest" description="Disordered" evidence="6">
    <location>
        <begin position="425"/>
        <end position="607"/>
    </location>
</feature>
<dbReference type="PANTHER" id="PTHR23506">
    <property type="entry name" value="GH10249P"/>
    <property type="match status" value="1"/>
</dbReference>
<feature type="transmembrane region" description="Helical" evidence="7">
    <location>
        <begin position="896"/>
        <end position="916"/>
    </location>
</feature>
<gene>
    <name evidence="9" type="primary">Slc18a2</name>
    <name evidence="9" type="ORF">GZH46_01439</name>
</gene>
<dbReference type="Gene3D" id="1.20.1250.20">
    <property type="entry name" value="MFS general substrate transporter like domains"/>
    <property type="match status" value="1"/>
</dbReference>
<keyword evidence="4 7" id="KW-1133">Transmembrane helix</keyword>
<feature type="compositionally biased region" description="Low complexity" evidence="6">
    <location>
        <begin position="90"/>
        <end position="106"/>
    </location>
</feature>
<evidence type="ECO:0000256" key="5">
    <source>
        <dbReference type="ARBA" id="ARBA00023136"/>
    </source>
</evidence>
<evidence type="ECO:0000256" key="1">
    <source>
        <dbReference type="ARBA" id="ARBA00004141"/>
    </source>
</evidence>
<feature type="compositionally biased region" description="Polar residues" evidence="6">
    <location>
        <begin position="652"/>
        <end position="670"/>
    </location>
</feature>
<feature type="transmembrane region" description="Helical" evidence="7">
    <location>
        <begin position="1016"/>
        <end position="1035"/>
    </location>
</feature>
<feature type="transmembrane region" description="Helical" evidence="7">
    <location>
        <begin position="815"/>
        <end position="836"/>
    </location>
</feature>
<dbReference type="SUPFAM" id="SSF103473">
    <property type="entry name" value="MFS general substrate transporter"/>
    <property type="match status" value="1"/>
</dbReference>
<evidence type="ECO:0000256" key="4">
    <source>
        <dbReference type="ARBA" id="ARBA00022989"/>
    </source>
</evidence>
<keyword evidence="10" id="KW-1185">Reference proteome</keyword>
<dbReference type="InterPro" id="IPR050930">
    <property type="entry name" value="MFS_Vesicular_Transporter"/>
</dbReference>
<feature type="transmembrane region" description="Helical" evidence="7">
    <location>
        <begin position="857"/>
        <end position="876"/>
    </location>
</feature>
<accession>A0ABQ7S9D4</accession>
<feature type="compositionally biased region" description="Acidic residues" evidence="6">
    <location>
        <begin position="457"/>
        <end position="466"/>
    </location>
</feature>
<keyword evidence="3 7" id="KW-0812">Transmembrane</keyword>
<feature type="compositionally biased region" description="Basic and acidic residues" evidence="6">
    <location>
        <begin position="467"/>
        <end position="480"/>
    </location>
</feature>
<feature type="compositionally biased region" description="Basic and acidic residues" evidence="6">
    <location>
        <begin position="184"/>
        <end position="198"/>
    </location>
</feature>
<evidence type="ECO:0000256" key="7">
    <source>
        <dbReference type="SAM" id="Phobius"/>
    </source>
</evidence>
<feature type="transmembrane region" description="Helical" evidence="7">
    <location>
        <begin position="786"/>
        <end position="809"/>
    </location>
</feature>
<evidence type="ECO:0000259" key="8">
    <source>
        <dbReference type="PROSITE" id="PS50850"/>
    </source>
</evidence>
<dbReference type="EMBL" id="JAIFTH010000256">
    <property type="protein sequence ID" value="KAG9510029.1"/>
    <property type="molecule type" value="Genomic_DNA"/>
</dbReference>
<feature type="compositionally biased region" description="Polar residues" evidence="6">
    <location>
        <begin position="164"/>
        <end position="182"/>
    </location>
</feature>
<comment type="caution">
    <text evidence="9">The sequence shown here is derived from an EMBL/GenBank/DDBJ whole genome shotgun (WGS) entry which is preliminary data.</text>
</comment>
<feature type="region of interest" description="Disordered" evidence="6">
    <location>
        <begin position="641"/>
        <end position="680"/>
    </location>
</feature>
<feature type="transmembrane region" description="Helical" evidence="7">
    <location>
        <begin position="722"/>
        <end position="744"/>
    </location>
</feature>
<feature type="region of interest" description="Disordered" evidence="6">
    <location>
        <begin position="231"/>
        <end position="256"/>
    </location>
</feature>
<evidence type="ECO:0000256" key="2">
    <source>
        <dbReference type="ARBA" id="ARBA00022448"/>
    </source>
</evidence>
<feature type="compositionally biased region" description="Low complexity" evidence="6">
    <location>
        <begin position="238"/>
        <end position="247"/>
    </location>
</feature>
<protein>
    <submittedName>
        <fullName evidence="9">Synaptic vesicular amine transporter</fullName>
    </submittedName>
</protein>
<reference evidence="9 10" key="1">
    <citation type="submission" date="2020-10" db="EMBL/GenBank/DDBJ databases">
        <authorList>
            <person name="Klimov P.B."/>
            <person name="Dyachkov S.M."/>
            <person name="Chetverikov P.E."/>
        </authorList>
    </citation>
    <scope>NUCLEOTIDE SEQUENCE [LARGE SCALE GENOMIC DNA]</scope>
    <source>
        <strain evidence="9">BMOC 18-1129-001#AD2665</strain>
        <tissue evidence="9">Entire mites</tissue>
    </source>
</reference>
<feature type="compositionally biased region" description="Acidic residues" evidence="6">
    <location>
        <begin position="527"/>
        <end position="542"/>
    </location>
</feature>
<proteinExistence type="predicted"/>
<feature type="compositionally biased region" description="Basic and acidic residues" evidence="6">
    <location>
        <begin position="571"/>
        <end position="581"/>
    </location>
</feature>
<feature type="compositionally biased region" description="Polar residues" evidence="6">
    <location>
        <begin position="582"/>
        <end position="607"/>
    </location>
</feature>